<protein>
    <submittedName>
        <fullName evidence="8">TonB family protein</fullName>
    </submittedName>
</protein>
<evidence type="ECO:0000313" key="8">
    <source>
        <dbReference type="EMBL" id="AXI02379.1"/>
    </source>
</evidence>
<dbReference type="GO" id="GO:0016020">
    <property type="term" value="C:membrane"/>
    <property type="evidence" value="ECO:0007669"/>
    <property type="project" value="UniProtKB-SubCell"/>
</dbReference>
<dbReference type="EMBL" id="CP031222">
    <property type="protein sequence ID" value="AXI02379.1"/>
    <property type="molecule type" value="Genomic_DNA"/>
</dbReference>
<gene>
    <name evidence="8" type="ORF">HYN46_05745</name>
</gene>
<evidence type="ECO:0000256" key="6">
    <source>
        <dbReference type="SAM" id="SignalP"/>
    </source>
</evidence>
<dbReference type="Proteomes" id="UP000253940">
    <property type="component" value="Chromosome"/>
</dbReference>
<dbReference type="InterPro" id="IPR006260">
    <property type="entry name" value="TonB/TolA_C"/>
</dbReference>
<evidence type="ECO:0000256" key="3">
    <source>
        <dbReference type="ARBA" id="ARBA00022989"/>
    </source>
</evidence>
<organism evidence="8 9">
    <name type="scientific">Aquirhabdus parva</name>
    <dbReference type="NCBI Taxonomy" id="2283318"/>
    <lineage>
        <taxon>Bacteria</taxon>
        <taxon>Pseudomonadati</taxon>
        <taxon>Pseudomonadota</taxon>
        <taxon>Gammaproteobacteria</taxon>
        <taxon>Moraxellales</taxon>
        <taxon>Moraxellaceae</taxon>
        <taxon>Aquirhabdus</taxon>
    </lineage>
</organism>
<feature type="compositionally biased region" description="Basic residues" evidence="5">
    <location>
        <begin position="155"/>
        <end position="164"/>
    </location>
</feature>
<dbReference type="InterPro" id="IPR037682">
    <property type="entry name" value="TonB_C"/>
</dbReference>
<dbReference type="RefSeq" id="WP_114898489.1">
    <property type="nucleotide sequence ID" value="NZ_CP031222.1"/>
</dbReference>
<dbReference type="PROSITE" id="PS52015">
    <property type="entry name" value="TONB_CTD"/>
    <property type="match status" value="1"/>
</dbReference>
<evidence type="ECO:0000256" key="4">
    <source>
        <dbReference type="ARBA" id="ARBA00023136"/>
    </source>
</evidence>
<feature type="signal peptide" evidence="6">
    <location>
        <begin position="1"/>
        <end position="22"/>
    </location>
</feature>
<sequence length="164" mass="18168">MMSPYKILSLCLTLTLLQHAHATDEAVAPTIKTRPIYVAPAITEDNSPLGFTESLELLRFEEPIYSNSLLTAGETKNTTLKILVNNRGEVTEAEIAKSSGVEELDNAAKKAIVKTTFLPYINKNTGQPIHVYTNFVYSFKQHQVTDTKSDDQPKQKRGGGRNKS</sequence>
<proteinExistence type="predicted"/>
<feature type="domain" description="TonB C-terminal" evidence="7">
    <location>
        <begin position="50"/>
        <end position="146"/>
    </location>
</feature>
<dbReference type="OrthoDB" id="9115347at2"/>
<dbReference type="GO" id="GO:0055085">
    <property type="term" value="P:transmembrane transport"/>
    <property type="evidence" value="ECO:0007669"/>
    <property type="project" value="InterPro"/>
</dbReference>
<dbReference type="Pfam" id="PF03544">
    <property type="entry name" value="TonB_C"/>
    <property type="match status" value="1"/>
</dbReference>
<evidence type="ECO:0000259" key="7">
    <source>
        <dbReference type="PROSITE" id="PS52015"/>
    </source>
</evidence>
<dbReference type="AlphaFoldDB" id="A0A345P520"/>
<dbReference type="SUPFAM" id="SSF74653">
    <property type="entry name" value="TolA/TonB C-terminal domain"/>
    <property type="match status" value="1"/>
</dbReference>
<evidence type="ECO:0000256" key="2">
    <source>
        <dbReference type="ARBA" id="ARBA00022692"/>
    </source>
</evidence>
<keyword evidence="4" id="KW-0472">Membrane</keyword>
<keyword evidence="3" id="KW-1133">Transmembrane helix</keyword>
<keyword evidence="6" id="KW-0732">Signal</keyword>
<feature type="chain" id="PRO_5017030367" evidence="6">
    <location>
        <begin position="23"/>
        <end position="164"/>
    </location>
</feature>
<dbReference type="NCBIfam" id="TIGR01352">
    <property type="entry name" value="tonB_Cterm"/>
    <property type="match status" value="1"/>
</dbReference>
<keyword evidence="9" id="KW-1185">Reference proteome</keyword>
<reference evidence="8 9" key="1">
    <citation type="submission" date="2018-07" db="EMBL/GenBank/DDBJ databases">
        <title>Genome sequencing of Moraxellaceae gen. HYN0046.</title>
        <authorList>
            <person name="Kim M."/>
            <person name="Yi H."/>
        </authorList>
    </citation>
    <scope>NUCLEOTIDE SEQUENCE [LARGE SCALE GENOMIC DNA]</scope>
    <source>
        <strain evidence="8 9">HYN0046</strain>
    </source>
</reference>
<dbReference type="Gene3D" id="3.30.1150.10">
    <property type="match status" value="1"/>
</dbReference>
<feature type="region of interest" description="Disordered" evidence="5">
    <location>
        <begin position="143"/>
        <end position="164"/>
    </location>
</feature>
<comment type="subcellular location">
    <subcellularLocation>
        <location evidence="1">Membrane</location>
        <topology evidence="1">Single-pass membrane protein</topology>
    </subcellularLocation>
</comment>
<feature type="compositionally biased region" description="Basic and acidic residues" evidence="5">
    <location>
        <begin position="143"/>
        <end position="154"/>
    </location>
</feature>
<accession>A0A345P520</accession>
<evidence type="ECO:0000256" key="1">
    <source>
        <dbReference type="ARBA" id="ARBA00004167"/>
    </source>
</evidence>
<name>A0A345P520_9GAMM</name>
<evidence type="ECO:0000313" key="9">
    <source>
        <dbReference type="Proteomes" id="UP000253940"/>
    </source>
</evidence>
<keyword evidence="2" id="KW-0812">Transmembrane</keyword>
<evidence type="ECO:0000256" key="5">
    <source>
        <dbReference type="SAM" id="MobiDB-lite"/>
    </source>
</evidence>
<dbReference type="KEGG" id="mbah:HYN46_05745"/>